<evidence type="ECO:0000256" key="9">
    <source>
        <dbReference type="ARBA" id="ARBA00022777"/>
    </source>
</evidence>
<dbReference type="CDD" id="cd17546">
    <property type="entry name" value="REC_hyHK_CKI1_RcsC-like"/>
    <property type="match status" value="1"/>
</dbReference>
<reference evidence="21" key="1">
    <citation type="submission" date="2016-10" db="EMBL/GenBank/DDBJ databases">
        <authorList>
            <person name="Varghese N."/>
            <person name="Submissions S."/>
        </authorList>
    </citation>
    <scope>NUCLEOTIDE SEQUENCE [LARGE SCALE GENOMIC DNA]</scope>
    <source>
        <strain evidence="21">LMG 26416</strain>
    </source>
</reference>
<dbReference type="InterPro" id="IPR036890">
    <property type="entry name" value="HATPase_C_sf"/>
</dbReference>
<evidence type="ECO:0000256" key="4">
    <source>
        <dbReference type="ARBA" id="ARBA00022475"/>
    </source>
</evidence>
<dbReference type="SMART" id="SM00448">
    <property type="entry name" value="REC"/>
    <property type="match status" value="1"/>
</dbReference>
<evidence type="ECO:0000256" key="13">
    <source>
        <dbReference type="ARBA" id="ARBA00023136"/>
    </source>
</evidence>
<evidence type="ECO:0000313" key="21">
    <source>
        <dbReference type="Proteomes" id="UP000199120"/>
    </source>
</evidence>
<evidence type="ECO:0000256" key="10">
    <source>
        <dbReference type="ARBA" id="ARBA00022840"/>
    </source>
</evidence>
<dbReference type="InterPro" id="IPR011006">
    <property type="entry name" value="CheY-like_superfamily"/>
</dbReference>
<dbReference type="InterPro" id="IPR036641">
    <property type="entry name" value="HPT_dom_sf"/>
</dbReference>
<dbReference type="Gene3D" id="1.10.287.130">
    <property type="match status" value="1"/>
</dbReference>
<feature type="domain" description="HPt" evidence="19">
    <location>
        <begin position="997"/>
        <end position="1093"/>
    </location>
</feature>
<dbReference type="InterPro" id="IPR003594">
    <property type="entry name" value="HATPase_dom"/>
</dbReference>
<dbReference type="PANTHER" id="PTHR43047">
    <property type="entry name" value="TWO-COMPONENT HISTIDINE PROTEIN KINASE"/>
    <property type="match status" value="1"/>
</dbReference>
<evidence type="ECO:0000256" key="5">
    <source>
        <dbReference type="ARBA" id="ARBA00022519"/>
    </source>
</evidence>
<dbReference type="EC" id="2.7.13.3" evidence="3"/>
<dbReference type="SMART" id="SM00388">
    <property type="entry name" value="HisKA"/>
    <property type="match status" value="1"/>
</dbReference>
<dbReference type="RefSeq" id="WP_090553007.1">
    <property type="nucleotide sequence ID" value="NZ_FNSR01000003.1"/>
</dbReference>
<dbReference type="PRINTS" id="PR00344">
    <property type="entry name" value="BCTRLSENSOR"/>
</dbReference>
<feature type="transmembrane region" description="Helical" evidence="16">
    <location>
        <begin position="320"/>
        <end position="341"/>
    </location>
</feature>
<accession>A0A1H7RHD5</accession>
<dbReference type="Pfam" id="PF02518">
    <property type="entry name" value="HATPase_c"/>
    <property type="match status" value="1"/>
</dbReference>
<evidence type="ECO:0000256" key="11">
    <source>
        <dbReference type="ARBA" id="ARBA00022989"/>
    </source>
</evidence>
<dbReference type="GO" id="GO:0000155">
    <property type="term" value="F:phosphorelay sensor kinase activity"/>
    <property type="evidence" value="ECO:0007669"/>
    <property type="project" value="InterPro"/>
</dbReference>
<dbReference type="InterPro" id="IPR004358">
    <property type="entry name" value="Sig_transdc_His_kin-like_C"/>
</dbReference>
<evidence type="ECO:0000259" key="17">
    <source>
        <dbReference type="PROSITE" id="PS50109"/>
    </source>
</evidence>
<dbReference type="Gene3D" id="1.20.120.160">
    <property type="entry name" value="HPT domain"/>
    <property type="match status" value="1"/>
</dbReference>
<name>A0A1H7RHD5_9BURK</name>
<evidence type="ECO:0000256" key="16">
    <source>
        <dbReference type="SAM" id="Phobius"/>
    </source>
</evidence>
<feature type="transmembrane region" description="Helical" evidence="16">
    <location>
        <begin position="30"/>
        <end position="56"/>
    </location>
</feature>
<evidence type="ECO:0000259" key="18">
    <source>
        <dbReference type="PROSITE" id="PS50110"/>
    </source>
</evidence>
<keyword evidence="11 16" id="KW-1133">Transmembrane helix</keyword>
<keyword evidence="12" id="KW-0902">Two-component regulatory system</keyword>
<dbReference type="PROSITE" id="PS50109">
    <property type="entry name" value="HIS_KIN"/>
    <property type="match status" value="1"/>
</dbReference>
<evidence type="ECO:0000256" key="3">
    <source>
        <dbReference type="ARBA" id="ARBA00012438"/>
    </source>
</evidence>
<dbReference type="EMBL" id="FOAJ01000010">
    <property type="protein sequence ID" value="SEL59636.1"/>
    <property type="molecule type" value="Genomic_DNA"/>
</dbReference>
<dbReference type="PROSITE" id="PS50894">
    <property type="entry name" value="HPT"/>
    <property type="match status" value="1"/>
</dbReference>
<evidence type="ECO:0000313" key="20">
    <source>
        <dbReference type="EMBL" id="SEL59636.1"/>
    </source>
</evidence>
<keyword evidence="6 15" id="KW-0597">Phosphoprotein</keyword>
<dbReference type="InterPro" id="IPR035965">
    <property type="entry name" value="PAS-like_dom_sf"/>
</dbReference>
<dbReference type="PROSITE" id="PS50110">
    <property type="entry name" value="RESPONSE_REGULATORY"/>
    <property type="match status" value="1"/>
</dbReference>
<evidence type="ECO:0000256" key="12">
    <source>
        <dbReference type="ARBA" id="ARBA00023012"/>
    </source>
</evidence>
<dbReference type="InterPro" id="IPR003661">
    <property type="entry name" value="HisK_dim/P_dom"/>
</dbReference>
<dbReference type="InterPro" id="IPR001789">
    <property type="entry name" value="Sig_transdc_resp-reg_receiver"/>
</dbReference>
<dbReference type="Gene3D" id="3.30.565.10">
    <property type="entry name" value="Histidine kinase-like ATPase, C-terminal domain"/>
    <property type="match status" value="1"/>
</dbReference>
<keyword evidence="21" id="KW-1185">Reference proteome</keyword>
<dbReference type="SUPFAM" id="SSF55785">
    <property type="entry name" value="PYP-like sensor domain (PAS domain)"/>
    <property type="match status" value="1"/>
</dbReference>
<dbReference type="InterPro" id="IPR005467">
    <property type="entry name" value="His_kinase_dom"/>
</dbReference>
<gene>
    <name evidence="20" type="ORF">SAMN05192542_11013</name>
</gene>
<dbReference type="STRING" id="416943.SAMN05445871_6277"/>
<dbReference type="SUPFAM" id="SSF55874">
    <property type="entry name" value="ATPase domain of HSP90 chaperone/DNA topoisomerase II/histidine kinase"/>
    <property type="match status" value="1"/>
</dbReference>
<dbReference type="SUPFAM" id="SSF52172">
    <property type="entry name" value="CheY-like"/>
    <property type="match status" value="1"/>
</dbReference>
<evidence type="ECO:0000256" key="15">
    <source>
        <dbReference type="PROSITE-ProRule" id="PRU00169"/>
    </source>
</evidence>
<keyword evidence="8 16" id="KW-0812">Transmembrane</keyword>
<keyword evidence="4" id="KW-1003">Cell membrane</keyword>
<dbReference type="SUPFAM" id="SSF47226">
    <property type="entry name" value="Histidine-containing phosphotransfer domain, HPT domain"/>
    <property type="match status" value="1"/>
</dbReference>
<keyword evidence="10" id="KW-0067">ATP-binding</keyword>
<evidence type="ECO:0000259" key="19">
    <source>
        <dbReference type="PROSITE" id="PS50894"/>
    </source>
</evidence>
<feature type="domain" description="Histidine kinase" evidence="17">
    <location>
        <begin position="497"/>
        <end position="713"/>
    </location>
</feature>
<feature type="modified residue" description="4-aspartylphosphate" evidence="15">
    <location>
        <position position="907"/>
    </location>
</feature>
<evidence type="ECO:0000256" key="2">
    <source>
        <dbReference type="ARBA" id="ARBA00004429"/>
    </source>
</evidence>
<dbReference type="InterPro" id="IPR036097">
    <property type="entry name" value="HisK_dim/P_sf"/>
</dbReference>
<dbReference type="Gene3D" id="3.30.450.20">
    <property type="entry name" value="PAS domain"/>
    <property type="match status" value="1"/>
</dbReference>
<dbReference type="AlphaFoldDB" id="A0A1H7RHD5"/>
<dbReference type="Pfam" id="PF00072">
    <property type="entry name" value="Response_reg"/>
    <property type="match status" value="1"/>
</dbReference>
<dbReference type="CDD" id="cd16922">
    <property type="entry name" value="HATPase_EvgS-ArcB-TorS-like"/>
    <property type="match status" value="1"/>
</dbReference>
<evidence type="ECO:0000256" key="1">
    <source>
        <dbReference type="ARBA" id="ARBA00000085"/>
    </source>
</evidence>
<keyword evidence="7" id="KW-0808">Transferase</keyword>
<comment type="subcellular location">
    <subcellularLocation>
        <location evidence="2">Cell inner membrane</location>
        <topology evidence="2">Multi-pass membrane protein</topology>
    </subcellularLocation>
</comment>
<dbReference type="OrthoDB" id="9796305at2"/>
<dbReference type="InterPro" id="IPR008207">
    <property type="entry name" value="Sig_transdc_His_kin_Hpt_dom"/>
</dbReference>
<evidence type="ECO:0000256" key="6">
    <source>
        <dbReference type="ARBA" id="ARBA00022553"/>
    </source>
</evidence>
<feature type="modified residue" description="Phosphohistidine" evidence="14">
    <location>
        <position position="1036"/>
    </location>
</feature>
<evidence type="ECO:0000256" key="8">
    <source>
        <dbReference type="ARBA" id="ARBA00022692"/>
    </source>
</evidence>
<comment type="catalytic activity">
    <reaction evidence="1">
        <text>ATP + protein L-histidine = ADP + protein N-phospho-L-histidine.</text>
        <dbReference type="EC" id="2.7.13.3"/>
    </reaction>
</comment>
<keyword evidence="5" id="KW-0997">Cell inner membrane</keyword>
<dbReference type="Proteomes" id="UP000199120">
    <property type="component" value="Unassembled WGS sequence"/>
</dbReference>
<feature type="domain" description="Response regulatory" evidence="18">
    <location>
        <begin position="858"/>
        <end position="972"/>
    </location>
</feature>
<proteinExistence type="predicted"/>
<dbReference type="CDD" id="cd00082">
    <property type="entry name" value="HisKA"/>
    <property type="match status" value="1"/>
</dbReference>
<keyword evidence="9 20" id="KW-0418">Kinase</keyword>
<organism evidence="20 21">
    <name type="scientific">Paraburkholderia caballeronis</name>
    <dbReference type="NCBI Taxonomy" id="416943"/>
    <lineage>
        <taxon>Bacteria</taxon>
        <taxon>Pseudomonadati</taxon>
        <taxon>Pseudomonadota</taxon>
        <taxon>Betaproteobacteria</taxon>
        <taxon>Burkholderiales</taxon>
        <taxon>Burkholderiaceae</taxon>
        <taxon>Paraburkholderia</taxon>
    </lineage>
</organism>
<dbReference type="Pfam" id="PF00512">
    <property type="entry name" value="HisKA"/>
    <property type="match status" value="1"/>
</dbReference>
<protein>
    <recommendedName>
        <fullName evidence="3">histidine kinase</fullName>
        <ecNumber evidence="3">2.7.13.3</ecNumber>
    </recommendedName>
</protein>
<dbReference type="Gene3D" id="3.40.50.2300">
    <property type="match status" value="1"/>
</dbReference>
<dbReference type="SUPFAM" id="SSF47384">
    <property type="entry name" value="Homodimeric domain of signal transducing histidine kinase"/>
    <property type="match status" value="1"/>
</dbReference>
<keyword evidence="13 16" id="KW-0472">Membrane</keyword>
<sequence>MTQPAARDPDAPPLRTFRSLDDNLRRERRVFTTVIALLVCATIAVAAVAIGARLAASLRTEEQLARLYDQTLADKILDRHSALTVASLILTLRANGQLPSTPVASDRPCLSRGAHGGEPALQASCNEAAQLLSSTGDGPPLQMILLGDGSAYLHQPPDADSPLPADDAALVSTVLARLAGAHVDPLAAARDKRVVWFAAPSAGRPTKEMIGASVVAKGEAPYAIVLTTLDLADLYTATGPDGREPQPLLLDSEGRLVIGTGSPPEAERINARLANRADGVFHWIPSYGWALRRAAPLSGFGHTLYLLPYAQQFSAMRGELLLIVAVAAALIVLLLSMYRYWNYRFLGRIYAQAYRALENEMLNHLLVHATPVGLCIVRRDALDIVVANPIARHVLGLSPADTRLPDALRDEFAARGQPAENPSDETTIAQFSFSMQRAPDDDVHLEITYAPAMLDREDVFFCAMTDITERHRAEQMLREAKLTSEAAAKAKVAFFASMSHELRTPLASLVGNIELVAMGPLAPEQQARVRAMQVSAKGLLQIVNDVLDFSKIDVGELGLFEEWGSLADVLGRIAASHASLATRKGLRFYVVFDRNLPARLLFDPIRVSQIVNNLLGNAFKFTNSGKVVLRAQWADERVHLSVVDSGIGIPDELRQRLFQPFTQGSGSRLTQARGTGLGLSICARLCRLMNGTIELDSTVGVGTRVAVTLPLKTSAADRHAAEWTLPYRRPALLCRAPEYEEWLTGLFDPDASTVTTADDTREPLDPAAHDFAIVTDEFAENEVLAWWSDPRTIVWATQTGPLVPARRGDGGVEVSVYSLPGLRHAARSIGAQARPAAPGETGAAVPAADVAQPAPPLTVLIAEDNLLNRNLLRDQLTTLGAQVVEAAQGDEAIALFDRQPVDAVFTDIDMPALNGYEVLEKLRARRPSIPVFAVSASALPEDIAEGRARGFTDYLTKPVPLAVLTVALESVRDAPAAAAPRQPDVHPALPDAGLPDIPAISPEFAQAFVEQSRADLAELASVVSARSLAGLRHWLHRVCGGLAVLGASKLLDDSQRLREEAARAAAWTDDIEQRSLAIGDVLEEMQSQLIRQA</sequence>
<dbReference type="SMART" id="SM00387">
    <property type="entry name" value="HATPase_c"/>
    <property type="match status" value="1"/>
</dbReference>
<dbReference type="GO" id="GO:0005886">
    <property type="term" value="C:plasma membrane"/>
    <property type="evidence" value="ECO:0007669"/>
    <property type="project" value="UniProtKB-SubCell"/>
</dbReference>
<evidence type="ECO:0000256" key="14">
    <source>
        <dbReference type="PROSITE-ProRule" id="PRU00110"/>
    </source>
</evidence>
<keyword evidence="10" id="KW-0547">Nucleotide-binding</keyword>
<evidence type="ECO:0000256" key="7">
    <source>
        <dbReference type="ARBA" id="ARBA00022679"/>
    </source>
</evidence>